<dbReference type="InterPro" id="IPR038881">
    <property type="entry name" value="Yae1-like"/>
</dbReference>
<evidence type="ECO:0000256" key="3">
    <source>
        <dbReference type="ARBA" id="ARBA00022490"/>
    </source>
</evidence>
<feature type="region of interest" description="Disordered" evidence="5">
    <location>
        <begin position="104"/>
        <end position="133"/>
    </location>
</feature>
<dbReference type="Proteomes" id="UP000836841">
    <property type="component" value="Chromosome 3"/>
</dbReference>
<dbReference type="GO" id="GO:0005634">
    <property type="term" value="C:nucleus"/>
    <property type="evidence" value="ECO:0007669"/>
    <property type="project" value="UniProtKB-SubCell"/>
</dbReference>
<evidence type="ECO:0000259" key="6">
    <source>
        <dbReference type="Pfam" id="PF09811"/>
    </source>
</evidence>
<keyword evidence="4" id="KW-0539">Nucleus</keyword>
<accession>A0AAU9RXL3</accession>
<comment type="subcellular location">
    <subcellularLocation>
        <location evidence="2">Cytoplasm</location>
    </subcellularLocation>
    <subcellularLocation>
        <location evidence="1">Nucleus</location>
    </subcellularLocation>
</comment>
<keyword evidence="8" id="KW-1185">Reference proteome</keyword>
<protein>
    <recommendedName>
        <fullName evidence="6">Essential protein Yae1 N-terminal domain-containing protein</fullName>
    </recommendedName>
</protein>
<name>A0AAU9RXL3_THLAR</name>
<dbReference type="GO" id="GO:0005737">
    <property type="term" value="C:cytoplasm"/>
    <property type="evidence" value="ECO:0007669"/>
    <property type="project" value="UniProtKB-SubCell"/>
</dbReference>
<keyword evidence="3" id="KW-0963">Cytoplasm</keyword>
<dbReference type="Pfam" id="PF09811">
    <property type="entry name" value="Yae1_N"/>
    <property type="match status" value="1"/>
</dbReference>
<evidence type="ECO:0000256" key="2">
    <source>
        <dbReference type="ARBA" id="ARBA00004496"/>
    </source>
</evidence>
<reference evidence="7 8" key="1">
    <citation type="submission" date="2022-03" db="EMBL/GenBank/DDBJ databases">
        <authorList>
            <person name="Nunn A."/>
            <person name="Chopra R."/>
            <person name="Nunn A."/>
            <person name="Contreras Garrido A."/>
        </authorList>
    </citation>
    <scope>NUCLEOTIDE SEQUENCE [LARGE SCALE GENOMIC DNA]</scope>
</reference>
<dbReference type="PANTHER" id="PTHR18829">
    <property type="entry name" value="PROTEIN YAE1 HOMOLOG"/>
    <property type="match status" value="1"/>
</dbReference>
<evidence type="ECO:0000256" key="1">
    <source>
        <dbReference type="ARBA" id="ARBA00004123"/>
    </source>
</evidence>
<evidence type="ECO:0000256" key="4">
    <source>
        <dbReference type="ARBA" id="ARBA00023242"/>
    </source>
</evidence>
<feature type="compositionally biased region" description="Low complexity" evidence="5">
    <location>
        <begin position="116"/>
        <end position="129"/>
    </location>
</feature>
<dbReference type="InterPro" id="IPR019191">
    <property type="entry name" value="Essential_protein_Yae1_N"/>
</dbReference>
<feature type="domain" description="Essential protein Yae1 N-terminal" evidence="6">
    <location>
        <begin position="16"/>
        <end position="53"/>
    </location>
</feature>
<sequence length="159" mass="17425">MNRESEKRREHFHMSGYRDGIIAGKEAAAQQGYNVGYKESVLAGYKFGIVRGVSSALAFLPDELREKLVDERETRDKFQKLHDSVHGISTEAAMKLFYGALTRKQGEEKSGEEGPDSVSGPSSVSGSGVTATTDHLGNYVTELSSLLEKSPKIEVKLET</sequence>
<dbReference type="PANTHER" id="PTHR18829:SF0">
    <property type="entry name" value="PROTEIN YAE1 HOMOLOG"/>
    <property type="match status" value="1"/>
</dbReference>
<dbReference type="AlphaFoldDB" id="A0AAU9RXL3"/>
<evidence type="ECO:0000313" key="8">
    <source>
        <dbReference type="Proteomes" id="UP000836841"/>
    </source>
</evidence>
<dbReference type="EMBL" id="OU466859">
    <property type="protein sequence ID" value="CAH2053152.1"/>
    <property type="molecule type" value="Genomic_DNA"/>
</dbReference>
<evidence type="ECO:0000313" key="7">
    <source>
        <dbReference type="EMBL" id="CAH2053152.1"/>
    </source>
</evidence>
<organism evidence="7 8">
    <name type="scientific">Thlaspi arvense</name>
    <name type="common">Field penny-cress</name>
    <dbReference type="NCBI Taxonomy" id="13288"/>
    <lineage>
        <taxon>Eukaryota</taxon>
        <taxon>Viridiplantae</taxon>
        <taxon>Streptophyta</taxon>
        <taxon>Embryophyta</taxon>
        <taxon>Tracheophyta</taxon>
        <taxon>Spermatophyta</taxon>
        <taxon>Magnoliopsida</taxon>
        <taxon>eudicotyledons</taxon>
        <taxon>Gunneridae</taxon>
        <taxon>Pentapetalae</taxon>
        <taxon>rosids</taxon>
        <taxon>malvids</taxon>
        <taxon>Brassicales</taxon>
        <taxon>Brassicaceae</taxon>
        <taxon>Thlaspideae</taxon>
        <taxon>Thlaspi</taxon>
    </lineage>
</organism>
<gene>
    <name evidence="7" type="ORF">TAV2_LOCUS9596</name>
</gene>
<evidence type="ECO:0000256" key="5">
    <source>
        <dbReference type="SAM" id="MobiDB-lite"/>
    </source>
</evidence>
<proteinExistence type="predicted"/>